<evidence type="ECO:0000256" key="3">
    <source>
        <dbReference type="ARBA" id="ARBA00023163"/>
    </source>
</evidence>
<sequence length="297" mass="32618">MKNSLTGGLVMLNEMKDKLPPSEKKIAGFILDQPHEAIHCTATQLGELSSTSSAAVIRLCKSLGLKGLQELKLRISGDLQKKPEARFRDIQPGEASDSIVEKMTNNSLQAIKETTELVDYRTLSKAVEVLKQAEKIHFFGVGASGIIAQDAQQKFLRMNKATSAFTDLHNAAMNIANVEENDVVFGISFSGETFETAKIMEIAKRKGAKTISLTRYGQSSVTAYADIPLYISASREIPAPFRSGATSSRLAQLHMIDILFVNLVTEQWDDASDYFHEITDVMDVLKGKNSRTKSAKS</sequence>
<protein>
    <submittedName>
        <fullName evidence="6">RpiR family transcriptional regulator</fullName>
    </submittedName>
</protein>
<dbReference type="SUPFAM" id="SSF53697">
    <property type="entry name" value="SIS domain"/>
    <property type="match status" value="1"/>
</dbReference>
<dbReference type="InterPro" id="IPR035472">
    <property type="entry name" value="RpiR-like_SIS"/>
</dbReference>
<dbReference type="GO" id="GO:0003677">
    <property type="term" value="F:DNA binding"/>
    <property type="evidence" value="ECO:0007669"/>
    <property type="project" value="UniProtKB-KW"/>
</dbReference>
<keyword evidence="2" id="KW-0238">DNA-binding</keyword>
<keyword evidence="3" id="KW-0804">Transcription</keyword>
<dbReference type="KEGG" id="hli:HLI_16235"/>
<dbReference type="PANTHER" id="PTHR30514:SF10">
    <property type="entry name" value="MURR_RPIR FAMILY TRANSCRIPTIONAL REGULATOR"/>
    <property type="match status" value="1"/>
</dbReference>
<dbReference type="RefSeq" id="WP_128525907.1">
    <property type="nucleotide sequence ID" value="NZ_CANLVY010000001.1"/>
</dbReference>
<feature type="domain" description="SIS" evidence="5">
    <location>
        <begin position="126"/>
        <end position="269"/>
    </location>
</feature>
<evidence type="ECO:0000313" key="7">
    <source>
        <dbReference type="Proteomes" id="UP000287756"/>
    </source>
</evidence>
<gene>
    <name evidence="6" type="ORF">HLI_16235</name>
</gene>
<dbReference type="InterPro" id="IPR001347">
    <property type="entry name" value="SIS_dom"/>
</dbReference>
<dbReference type="GO" id="GO:1901135">
    <property type="term" value="P:carbohydrate derivative metabolic process"/>
    <property type="evidence" value="ECO:0007669"/>
    <property type="project" value="InterPro"/>
</dbReference>
<feature type="domain" description="HTH rpiR-type" evidence="4">
    <location>
        <begin position="6"/>
        <end position="82"/>
    </location>
</feature>
<proteinExistence type="predicted"/>
<dbReference type="SUPFAM" id="SSF46689">
    <property type="entry name" value="Homeodomain-like"/>
    <property type="match status" value="1"/>
</dbReference>
<dbReference type="InterPro" id="IPR047640">
    <property type="entry name" value="RpiR-like"/>
</dbReference>
<dbReference type="EMBL" id="CP026118">
    <property type="protein sequence ID" value="QAS53639.1"/>
    <property type="molecule type" value="Genomic_DNA"/>
</dbReference>
<dbReference type="InterPro" id="IPR046348">
    <property type="entry name" value="SIS_dom_sf"/>
</dbReference>
<dbReference type="InterPro" id="IPR009057">
    <property type="entry name" value="Homeodomain-like_sf"/>
</dbReference>
<dbReference type="GO" id="GO:0097367">
    <property type="term" value="F:carbohydrate derivative binding"/>
    <property type="evidence" value="ECO:0007669"/>
    <property type="project" value="InterPro"/>
</dbReference>
<dbReference type="Pfam" id="PF01380">
    <property type="entry name" value="SIS"/>
    <property type="match status" value="1"/>
</dbReference>
<evidence type="ECO:0000313" key="6">
    <source>
        <dbReference type="EMBL" id="QAS53639.1"/>
    </source>
</evidence>
<evidence type="ECO:0000259" key="5">
    <source>
        <dbReference type="PROSITE" id="PS51464"/>
    </source>
</evidence>
<dbReference type="Gene3D" id="1.10.10.10">
    <property type="entry name" value="Winged helix-like DNA-binding domain superfamily/Winged helix DNA-binding domain"/>
    <property type="match status" value="1"/>
</dbReference>
<dbReference type="CDD" id="cd05013">
    <property type="entry name" value="SIS_RpiR"/>
    <property type="match status" value="1"/>
</dbReference>
<dbReference type="GO" id="GO:0003700">
    <property type="term" value="F:DNA-binding transcription factor activity"/>
    <property type="evidence" value="ECO:0007669"/>
    <property type="project" value="InterPro"/>
</dbReference>
<dbReference type="OrthoDB" id="370421at2"/>
<dbReference type="Proteomes" id="UP000287756">
    <property type="component" value="Chromosome"/>
</dbReference>
<dbReference type="InterPro" id="IPR036388">
    <property type="entry name" value="WH-like_DNA-bd_sf"/>
</dbReference>
<evidence type="ECO:0000256" key="2">
    <source>
        <dbReference type="ARBA" id="ARBA00023125"/>
    </source>
</evidence>
<dbReference type="InterPro" id="IPR000281">
    <property type="entry name" value="HTH_RpiR"/>
</dbReference>
<keyword evidence="1" id="KW-0805">Transcription regulation</keyword>
<reference evidence="6 7" key="1">
    <citation type="submission" date="2018-01" db="EMBL/GenBank/DDBJ databases">
        <title>The whole genome sequencing and assembly of Halobacillus litoralis ERB031 strain.</title>
        <authorList>
            <person name="Lee S.-J."/>
            <person name="Park M.-K."/>
            <person name="Kim J.-Y."/>
            <person name="Lee Y.-J."/>
            <person name="Yi H."/>
            <person name="Bahn Y.-S."/>
            <person name="Kim J.F."/>
            <person name="Lee D.-W."/>
        </authorList>
    </citation>
    <scope>NUCLEOTIDE SEQUENCE [LARGE SCALE GENOMIC DNA]</scope>
    <source>
        <strain evidence="6 7">ERB 031</strain>
    </source>
</reference>
<organism evidence="6 7">
    <name type="scientific">Halobacillus litoralis</name>
    <dbReference type="NCBI Taxonomy" id="45668"/>
    <lineage>
        <taxon>Bacteria</taxon>
        <taxon>Bacillati</taxon>
        <taxon>Bacillota</taxon>
        <taxon>Bacilli</taxon>
        <taxon>Bacillales</taxon>
        <taxon>Bacillaceae</taxon>
        <taxon>Halobacillus</taxon>
    </lineage>
</organism>
<dbReference type="AlphaFoldDB" id="A0A410MFZ0"/>
<dbReference type="PROSITE" id="PS51464">
    <property type="entry name" value="SIS"/>
    <property type="match status" value="1"/>
</dbReference>
<dbReference type="PANTHER" id="PTHR30514">
    <property type="entry name" value="GLUCOKINASE"/>
    <property type="match status" value="1"/>
</dbReference>
<accession>A0A410MFZ0</accession>
<evidence type="ECO:0000259" key="4">
    <source>
        <dbReference type="PROSITE" id="PS51071"/>
    </source>
</evidence>
<name>A0A410MFZ0_9BACI</name>
<dbReference type="PROSITE" id="PS51071">
    <property type="entry name" value="HTH_RPIR"/>
    <property type="match status" value="1"/>
</dbReference>
<evidence type="ECO:0000256" key="1">
    <source>
        <dbReference type="ARBA" id="ARBA00023015"/>
    </source>
</evidence>
<dbReference type="Gene3D" id="3.40.50.10490">
    <property type="entry name" value="Glucose-6-phosphate isomerase like protein, domain 1"/>
    <property type="match status" value="1"/>
</dbReference>
<dbReference type="Pfam" id="PF01418">
    <property type="entry name" value="HTH_6"/>
    <property type="match status" value="1"/>
</dbReference>